<gene>
    <name evidence="3" type="ORF">E7681_00145</name>
</gene>
<dbReference type="PROSITE" id="PS00455">
    <property type="entry name" value="AMP_BINDING"/>
    <property type="match status" value="1"/>
</dbReference>
<sequence length="508" mass="56235">MNHPSFHARTTPDKIVYQMAGSGKSLTYAQLDRRSNQGAQALRHLGVGPGGSIALLMENRLEFLELCWSAHRSGVFYTALSRYLQPEEIAYIVRDCGAQVLVISDRYAPQVPMLREALGDVPIYCVGDAVPGLPDWDALCDAMPVTPIPDQTAGSDVLYSSGTTGRPKGIIRRYEAKPLDFIMPLLDLLCVKMCGMDADCTYLSPAPLYHAAPLRFTMTVAQMGGTAIIMEKFEPEEFLRLVQHHRITHSQLVPTMFVRMLKLPDAVRTAYDTSTLQAAVHAAAPCPVEVKRQMIDWWGPILIEYYAGSEASGVTLATSQEWLEHAGTVGRSLIGPVRILDDDMQELPQGRIGNVYFDSGISFEYRNDPEKTAKAFARPGCSTLGDVGYLDADGYLFLTDRAAYTIISGGVNIYPQEIEDLLIGHPLIADAAVFGVPNEDLGEEVKAVVQLEDPARATPETEAELIAYIRARLSHVKAPRSVDFRQDMPRTETGKLLKRLLKDEYWKR</sequence>
<dbReference type="InterPro" id="IPR000873">
    <property type="entry name" value="AMP-dep_synth/lig_dom"/>
</dbReference>
<dbReference type="Gene3D" id="3.40.50.12780">
    <property type="entry name" value="N-terminal domain of ligase-like"/>
    <property type="match status" value="1"/>
</dbReference>
<feature type="domain" description="AMP-dependent synthetase/ligase" evidence="1">
    <location>
        <begin position="7"/>
        <end position="358"/>
    </location>
</feature>
<dbReference type="EMBL" id="SSMD01000001">
    <property type="protein sequence ID" value="THD76289.1"/>
    <property type="molecule type" value="Genomic_DNA"/>
</dbReference>
<dbReference type="Pfam" id="PF13193">
    <property type="entry name" value="AMP-binding_C"/>
    <property type="match status" value="1"/>
</dbReference>
<evidence type="ECO:0000259" key="1">
    <source>
        <dbReference type="Pfam" id="PF00501"/>
    </source>
</evidence>
<protein>
    <submittedName>
        <fullName evidence="3">Acyl-CoA synthetase</fullName>
    </submittedName>
</protein>
<evidence type="ECO:0000313" key="4">
    <source>
        <dbReference type="Proteomes" id="UP000306113"/>
    </source>
</evidence>
<dbReference type="SUPFAM" id="SSF56801">
    <property type="entry name" value="Acetyl-CoA synthetase-like"/>
    <property type="match status" value="1"/>
</dbReference>
<dbReference type="RefSeq" id="WP_136337234.1">
    <property type="nucleotide sequence ID" value="NZ_SSMD01000001.1"/>
</dbReference>
<dbReference type="InterPro" id="IPR025110">
    <property type="entry name" value="AMP-bd_C"/>
</dbReference>
<reference evidence="3 4" key="1">
    <citation type="submission" date="2019-04" db="EMBL/GenBank/DDBJ databases">
        <title>Draft genome sequence of Youngimonas vesicularis.</title>
        <authorList>
            <person name="Hameed A."/>
        </authorList>
    </citation>
    <scope>NUCLEOTIDE SEQUENCE [LARGE SCALE GENOMIC DNA]</scope>
    <source>
        <strain evidence="3 4">CC-AMW-E</strain>
    </source>
</reference>
<accession>A0A4S3MBU7</accession>
<dbReference type="InterPro" id="IPR045851">
    <property type="entry name" value="AMP-bd_C_sf"/>
</dbReference>
<dbReference type="Pfam" id="PF00501">
    <property type="entry name" value="AMP-binding"/>
    <property type="match status" value="1"/>
</dbReference>
<evidence type="ECO:0000313" key="3">
    <source>
        <dbReference type="EMBL" id="THD76289.1"/>
    </source>
</evidence>
<dbReference type="InterPro" id="IPR042099">
    <property type="entry name" value="ANL_N_sf"/>
</dbReference>
<dbReference type="PANTHER" id="PTHR24096:SF323">
    <property type="entry name" value="BLR3536 PROTEIN"/>
    <property type="match status" value="1"/>
</dbReference>
<comment type="caution">
    <text evidence="3">The sequence shown here is derived from an EMBL/GenBank/DDBJ whole genome shotgun (WGS) entry which is preliminary data.</text>
</comment>
<dbReference type="Gene3D" id="3.30.300.30">
    <property type="match status" value="1"/>
</dbReference>
<organism evidence="3 4">
    <name type="scientific">Thalassobius vesicularis</name>
    <dbReference type="NCBI Taxonomy" id="1294297"/>
    <lineage>
        <taxon>Bacteria</taxon>
        <taxon>Pseudomonadati</taxon>
        <taxon>Pseudomonadota</taxon>
        <taxon>Alphaproteobacteria</taxon>
        <taxon>Rhodobacterales</taxon>
        <taxon>Roseobacteraceae</taxon>
        <taxon>Thalassovita</taxon>
    </lineage>
</organism>
<proteinExistence type="predicted"/>
<keyword evidence="4" id="KW-1185">Reference proteome</keyword>
<dbReference type="Proteomes" id="UP000306113">
    <property type="component" value="Unassembled WGS sequence"/>
</dbReference>
<dbReference type="AlphaFoldDB" id="A0A4S3MBU7"/>
<dbReference type="OrthoDB" id="9803968at2"/>
<evidence type="ECO:0000259" key="2">
    <source>
        <dbReference type="Pfam" id="PF13193"/>
    </source>
</evidence>
<dbReference type="GO" id="GO:0016405">
    <property type="term" value="F:CoA-ligase activity"/>
    <property type="evidence" value="ECO:0007669"/>
    <property type="project" value="TreeGrafter"/>
</dbReference>
<dbReference type="PANTHER" id="PTHR24096">
    <property type="entry name" value="LONG-CHAIN-FATTY-ACID--COA LIGASE"/>
    <property type="match status" value="1"/>
</dbReference>
<name>A0A4S3MBU7_9RHOB</name>
<feature type="domain" description="AMP-binding enzyme C-terminal" evidence="2">
    <location>
        <begin position="417"/>
        <end position="495"/>
    </location>
</feature>
<dbReference type="InterPro" id="IPR020845">
    <property type="entry name" value="AMP-binding_CS"/>
</dbReference>